<proteinExistence type="predicted"/>
<dbReference type="Proteomes" id="UP000509418">
    <property type="component" value="Chromosome"/>
</dbReference>
<dbReference type="EMBL" id="CP056041">
    <property type="protein sequence ID" value="QKZ21080.1"/>
    <property type="molecule type" value="Genomic_DNA"/>
</dbReference>
<protein>
    <submittedName>
        <fullName evidence="2">Uncharacterized protein</fullName>
    </submittedName>
</protein>
<reference evidence="2 3" key="1">
    <citation type="submission" date="2020-06" db="EMBL/GenBank/DDBJ databases">
        <title>Genome mining for natural products.</title>
        <authorList>
            <person name="Zhang B."/>
            <person name="Shi J."/>
            <person name="Ge H."/>
        </authorList>
    </citation>
    <scope>NUCLEOTIDE SEQUENCE [LARGE SCALE GENOMIC DNA]</scope>
    <source>
        <strain evidence="2 3">NA02069</strain>
    </source>
</reference>
<keyword evidence="3" id="KW-1185">Reference proteome</keyword>
<sequence>MRAVAHPSGIVLPPQPAHSSDHRDFSNVLAGGGQEATTMIVLRDIGMRGPLVRTACQPGHRNKTAPLHLADGLSNSELADRLKLAETTATSANKKLTDHFRNIHKFDVWRVLNVM</sequence>
<organism evidence="2 3">
    <name type="scientific">Streptomyces chartreusis</name>
    <dbReference type="NCBI Taxonomy" id="1969"/>
    <lineage>
        <taxon>Bacteria</taxon>
        <taxon>Bacillati</taxon>
        <taxon>Actinomycetota</taxon>
        <taxon>Actinomycetes</taxon>
        <taxon>Kitasatosporales</taxon>
        <taxon>Streptomycetaceae</taxon>
        <taxon>Streptomyces</taxon>
    </lineage>
</organism>
<gene>
    <name evidence="2" type="ORF">HUT05_29320</name>
</gene>
<feature type="region of interest" description="Disordered" evidence="1">
    <location>
        <begin position="1"/>
        <end position="26"/>
    </location>
</feature>
<dbReference type="AlphaFoldDB" id="A0A7H8TGF0"/>
<accession>A0A7H8TGF0</accession>
<evidence type="ECO:0000256" key="1">
    <source>
        <dbReference type="SAM" id="MobiDB-lite"/>
    </source>
</evidence>
<evidence type="ECO:0000313" key="2">
    <source>
        <dbReference type="EMBL" id="QKZ21080.1"/>
    </source>
</evidence>
<dbReference type="RefSeq" id="WP_176576856.1">
    <property type="nucleotide sequence ID" value="NZ_CP056041.1"/>
</dbReference>
<evidence type="ECO:0000313" key="3">
    <source>
        <dbReference type="Proteomes" id="UP000509418"/>
    </source>
</evidence>
<name>A0A7H8TGF0_STRCX</name>